<organism evidence="11 12">
    <name type="scientific">Perkinsus chesapeaki</name>
    <name type="common">Clam parasite</name>
    <name type="synonym">Perkinsus andrewsi</name>
    <dbReference type="NCBI Taxonomy" id="330153"/>
    <lineage>
        <taxon>Eukaryota</taxon>
        <taxon>Sar</taxon>
        <taxon>Alveolata</taxon>
        <taxon>Perkinsozoa</taxon>
        <taxon>Perkinsea</taxon>
        <taxon>Perkinsida</taxon>
        <taxon>Perkinsidae</taxon>
        <taxon>Perkinsus</taxon>
    </lineage>
</organism>
<gene>
    <name evidence="11" type="primary">RPF2</name>
    <name evidence="11" type="ORF">FOL47_004178</name>
</gene>
<dbReference type="AlphaFoldDB" id="A0A7J6N001"/>
<dbReference type="EC" id="2.1.1.205" evidence="8"/>
<keyword evidence="3 8" id="KW-0963">Cytoplasm</keyword>
<dbReference type="GO" id="GO:0002181">
    <property type="term" value="P:cytoplasmic translation"/>
    <property type="evidence" value="ECO:0007669"/>
    <property type="project" value="UniProtKB-UniRule"/>
</dbReference>
<feature type="binding site" evidence="8">
    <location>
        <position position="721"/>
    </location>
    <ligand>
        <name>S-adenosyl-L-methionine</name>
        <dbReference type="ChEBI" id="CHEBI:59789"/>
    </ligand>
</feature>
<dbReference type="SMART" id="SM00879">
    <property type="entry name" value="Brix"/>
    <property type="match status" value="1"/>
</dbReference>
<keyword evidence="4 8" id="KW-0808">Transferase</keyword>
<dbReference type="SUPFAM" id="SSF53335">
    <property type="entry name" value="S-adenosyl-L-methionine-dependent methyltransferases"/>
    <property type="match status" value="1"/>
</dbReference>
<dbReference type="OrthoDB" id="289250at2759"/>
<dbReference type="InterPro" id="IPR029063">
    <property type="entry name" value="SAM-dependent_MTases_sf"/>
</dbReference>
<comment type="similarity">
    <text evidence="8">Belongs to the class I-like SAM-binding methyltransferase superfamily. RNA methyltransferase RlmE family. TRM7 subfamily.</text>
</comment>
<comment type="caution">
    <text evidence="11">The sequence shown here is derived from an EMBL/GenBank/DDBJ whole genome shotgun (WGS) entry which is preliminary data.</text>
</comment>
<dbReference type="GO" id="GO:0000463">
    <property type="term" value="P:maturation of LSU-rRNA from tricistronic rRNA transcript (SSU-rRNA, 5.8S rRNA, LSU-rRNA)"/>
    <property type="evidence" value="ECO:0007669"/>
    <property type="project" value="TreeGrafter"/>
</dbReference>
<dbReference type="CDD" id="cd06558">
    <property type="entry name" value="crotonase-like"/>
    <property type="match status" value="1"/>
</dbReference>
<proteinExistence type="inferred from homology"/>
<dbReference type="PANTHER" id="PTHR12728">
    <property type="entry name" value="BRIX DOMAIN CONTAINING PROTEIN"/>
    <property type="match status" value="1"/>
</dbReference>
<evidence type="ECO:0000256" key="9">
    <source>
        <dbReference type="RuleBase" id="RU367086"/>
    </source>
</evidence>
<evidence type="ECO:0000313" key="12">
    <source>
        <dbReference type="Proteomes" id="UP000591131"/>
    </source>
</evidence>
<dbReference type="Pfam" id="PF00378">
    <property type="entry name" value="ECH_1"/>
    <property type="match status" value="1"/>
</dbReference>
<dbReference type="SUPFAM" id="SSF52096">
    <property type="entry name" value="ClpP/crotonase"/>
    <property type="match status" value="1"/>
</dbReference>
<feature type="domain" description="Brix" evidence="10">
    <location>
        <begin position="40"/>
        <end position="250"/>
    </location>
</feature>
<dbReference type="GO" id="GO:0002128">
    <property type="term" value="P:tRNA nucleoside ribose methylation"/>
    <property type="evidence" value="ECO:0007669"/>
    <property type="project" value="UniProtKB-UniRule"/>
</dbReference>
<keyword evidence="5 8" id="KW-0819">tRNA processing</keyword>
<feature type="binding site" evidence="8">
    <location>
        <position position="746"/>
    </location>
    <ligand>
        <name>S-adenosyl-L-methionine</name>
        <dbReference type="ChEBI" id="CHEBI:59789"/>
    </ligand>
</feature>
<evidence type="ECO:0000256" key="5">
    <source>
        <dbReference type="ARBA" id="ARBA00022694"/>
    </source>
</evidence>
<protein>
    <recommendedName>
        <fullName evidence="8">Putative tRNA (cytidine(32)/guanosine(34)-2'-O)-methyltransferase</fullName>
        <ecNumber evidence="8">2.1.1.205</ecNumber>
    </recommendedName>
    <alternativeName>
        <fullName evidence="8">2'-O-ribose RNA methyltransferase TRM7 homolog</fullName>
    </alternativeName>
</protein>
<evidence type="ECO:0000256" key="2">
    <source>
        <dbReference type="ARBA" id="ARBA00010782"/>
    </source>
</evidence>
<feature type="active site" description="Proton acceptor" evidence="8">
    <location>
        <position position="786"/>
    </location>
</feature>
<keyword evidence="6 9" id="KW-0539">Nucleus</keyword>
<dbReference type="InterPro" id="IPR015507">
    <property type="entry name" value="rRNA-MeTfrase_E"/>
</dbReference>
<evidence type="ECO:0000256" key="4">
    <source>
        <dbReference type="ARBA" id="ARBA00022679"/>
    </source>
</evidence>
<evidence type="ECO:0000259" key="10">
    <source>
        <dbReference type="PROSITE" id="PS50833"/>
    </source>
</evidence>
<dbReference type="Proteomes" id="UP000591131">
    <property type="component" value="Unassembled WGS sequence"/>
</dbReference>
<evidence type="ECO:0000256" key="6">
    <source>
        <dbReference type="ARBA" id="ARBA00023242"/>
    </source>
</evidence>
<keyword evidence="8" id="KW-0949">S-adenosyl-L-methionine</keyword>
<dbReference type="HAMAP" id="MF_03162">
    <property type="entry name" value="RNA_methyltr_E_TRM7"/>
    <property type="match status" value="1"/>
</dbReference>
<name>A0A7J6N001_PERCH</name>
<dbReference type="Pfam" id="PF01728">
    <property type="entry name" value="FtsJ"/>
    <property type="match status" value="1"/>
</dbReference>
<dbReference type="InterPro" id="IPR002877">
    <property type="entry name" value="RNA_MeTrfase_FtsJ_dom"/>
</dbReference>
<dbReference type="InterPro" id="IPR039770">
    <property type="entry name" value="Rpf2"/>
</dbReference>
<dbReference type="GO" id="GO:0000027">
    <property type="term" value="P:ribosomal large subunit assembly"/>
    <property type="evidence" value="ECO:0007669"/>
    <property type="project" value="InterPro"/>
</dbReference>
<dbReference type="HAMAP" id="MF_01547">
    <property type="entry name" value="RNA_methyltr_E"/>
    <property type="match status" value="1"/>
</dbReference>
<reference evidence="11 12" key="1">
    <citation type="submission" date="2020-04" db="EMBL/GenBank/DDBJ databases">
        <title>Perkinsus chesapeaki whole genome sequence.</title>
        <authorList>
            <person name="Bogema D.R."/>
        </authorList>
    </citation>
    <scope>NUCLEOTIDE SEQUENCE [LARGE SCALE GENOMIC DNA]</scope>
    <source>
        <strain evidence="11">ATCC PRA-425</strain>
    </source>
</reference>
<dbReference type="Gene3D" id="3.90.226.10">
    <property type="entry name" value="2-enoyl-CoA Hydratase, Chain A, domain 1"/>
    <property type="match status" value="1"/>
</dbReference>
<keyword evidence="8" id="KW-0489">Methyltransferase</keyword>
<dbReference type="InterPro" id="IPR001753">
    <property type="entry name" value="Enoyl-CoA_hydra/iso"/>
</dbReference>
<dbReference type="GO" id="GO:0106340">
    <property type="term" value="F:tRNA (guanosine(34)-2'-O)-methyltransferase activity"/>
    <property type="evidence" value="ECO:0007669"/>
    <property type="project" value="UniProtKB-ARBA"/>
</dbReference>
<dbReference type="EMBL" id="JAAPAO010000024">
    <property type="protein sequence ID" value="KAF4676937.1"/>
    <property type="molecule type" value="Genomic_DNA"/>
</dbReference>
<dbReference type="FunFam" id="3.40.50.150:FF:000187">
    <property type="entry name" value="Ribosomal RNA methyltransferase putative"/>
    <property type="match status" value="1"/>
</dbReference>
<dbReference type="InterPro" id="IPR007109">
    <property type="entry name" value="Brix"/>
</dbReference>
<sequence>MSTATGGASSIPDDMFKKAKTGKGRRFLAERASKLQENDKTVMLLRGPQAGQEVNALLKDLYDMLKPNAVNLRRNESVQPFEDPGTLEFLAKKNDASLFIFGSKTKKRPFRLAVGRTFDHQLLDMEEMHVSNYMPASQFKAEAPRLGSKPLVIFQGDGFNSVPDLQHARSLLLDVFRGSQAKAVALDGLDHVVVFTAVEDPDEAGSHIICFRHYRMVFKRTGTKLPFVELNELGPRFDLKTDRDKAADHEKWKYATRLPTQTSTTEYNKDKERPKKSKNITTDAMGQRRGRIHLESQNFDKLYTPHHKTFLKRKEKFTENAEGGAVRRLPMVWRYCLYDRLTLKYVEWCLDEATGVCICFLSNPKKLNPFTFNMLWEMLFCIEHAERDPKVKVLIWAGRGRGFSGGADFTSLFNIDIDPEILAGYRHVGKGMAKDMDVALQGITQRLLAFKKVSICAVHGPCIGGATNFALLLHDFVFISKTTKFRYPFAELGIPAEVGSSFLLPYNIGMQRAKELLFLGEFFGAEKAYQLGLAHQIVEKDEDLLPTVITFAKTKLAHRKYIDAYTYTKTLVNGNLLEIMKQHRSLDKENEAFEVALKSEGFQAAMAAFKAKFGDKKKTKLTVMGRLSKDKRDIYYRLAKEEGYRARSAYKLLQVDEQFHILTDDLERVVDLCAAPGSWSQVLSKKLCENLKGSDRKKPLIVSVDLQEMAPITDVTCIQGDITSEKTVKEILDCFGGQLSDLVVCDGAPDVTGMHDMDEYVQFQLLLAALNITTLILKPGGSFVAKVFRGENVDLLYAKMYVFFECVWVAKPRSSRNSSVESFIVCKNFRLPKGYTPRLYSAHEFKTVLEECGATQIEKRLVPFVACGDLSGYDADMNYSAPTDSSEPLPPVQPPINPAYADAIKEKKQLQNKKRAKLT</sequence>
<feature type="binding site" evidence="8">
    <location>
        <position position="679"/>
    </location>
    <ligand>
        <name>S-adenosyl-L-methionine</name>
        <dbReference type="ChEBI" id="CHEBI:59789"/>
    </ligand>
</feature>
<dbReference type="GO" id="GO:0019843">
    <property type="term" value="F:rRNA binding"/>
    <property type="evidence" value="ECO:0007669"/>
    <property type="project" value="UniProtKB-UniRule"/>
</dbReference>
<comment type="catalytic activity">
    <reaction evidence="7 8">
        <text>cytidine(32)/guanosine(34) in tRNA + 2 S-adenosyl-L-methionine = 2'-O-methylcytidine(32)/2'-O-methylguanosine(34) in tRNA + 2 S-adenosyl-L-homocysteine + 2 H(+)</text>
        <dbReference type="Rhea" id="RHEA:42396"/>
        <dbReference type="Rhea" id="RHEA-COMP:10246"/>
        <dbReference type="Rhea" id="RHEA-COMP:10247"/>
        <dbReference type="ChEBI" id="CHEBI:15378"/>
        <dbReference type="ChEBI" id="CHEBI:57856"/>
        <dbReference type="ChEBI" id="CHEBI:59789"/>
        <dbReference type="ChEBI" id="CHEBI:74269"/>
        <dbReference type="ChEBI" id="CHEBI:74445"/>
        <dbReference type="ChEBI" id="CHEBI:74495"/>
        <dbReference type="ChEBI" id="CHEBI:82748"/>
        <dbReference type="EC" id="2.1.1.205"/>
    </reaction>
</comment>
<comment type="function">
    <text evidence="8">Methylates the 2'-O-ribose of nucleotides at positions 32 and 34 of the tRNA anticodon loop of substrate tRNAs.</text>
</comment>
<comment type="similarity">
    <text evidence="2 9">Belongs to the RPF2 family.</text>
</comment>
<dbReference type="InterPro" id="IPR028590">
    <property type="entry name" value="RNA_methyltr_E_TRM7"/>
</dbReference>
<evidence type="ECO:0000256" key="3">
    <source>
        <dbReference type="ARBA" id="ARBA00022490"/>
    </source>
</evidence>
<evidence type="ECO:0000256" key="1">
    <source>
        <dbReference type="ARBA" id="ARBA00004604"/>
    </source>
</evidence>
<evidence type="ECO:0000256" key="7">
    <source>
        <dbReference type="ARBA" id="ARBA00048902"/>
    </source>
</evidence>
<dbReference type="PROSITE" id="PS50833">
    <property type="entry name" value="BRIX"/>
    <property type="match status" value="1"/>
</dbReference>
<feature type="binding site" evidence="8">
    <location>
        <position position="677"/>
    </location>
    <ligand>
        <name>S-adenosyl-L-methionine</name>
        <dbReference type="ChEBI" id="CHEBI:59789"/>
    </ligand>
</feature>
<keyword evidence="12" id="KW-1185">Reference proteome</keyword>
<dbReference type="PANTHER" id="PTHR12728:SF0">
    <property type="entry name" value="RIBOSOME PRODUCTION FACTOR 2 HOMOLOG"/>
    <property type="match status" value="1"/>
</dbReference>
<dbReference type="GO" id="GO:0005737">
    <property type="term" value="C:cytoplasm"/>
    <property type="evidence" value="ECO:0007669"/>
    <property type="project" value="UniProtKB-SubCell"/>
</dbReference>
<dbReference type="Gene3D" id="3.40.50.150">
    <property type="entry name" value="Vaccinia Virus protein VP39"/>
    <property type="match status" value="1"/>
</dbReference>
<dbReference type="Pfam" id="PF04427">
    <property type="entry name" value="Brix"/>
    <property type="match status" value="1"/>
</dbReference>
<dbReference type="InterPro" id="IPR029045">
    <property type="entry name" value="ClpP/crotonase-like_dom_sf"/>
</dbReference>
<evidence type="ECO:0000256" key="8">
    <source>
        <dbReference type="HAMAP-Rule" id="MF_03162"/>
    </source>
</evidence>
<feature type="binding site" evidence="8">
    <location>
        <position position="705"/>
    </location>
    <ligand>
        <name>S-adenosyl-L-methionine</name>
        <dbReference type="ChEBI" id="CHEBI:59789"/>
    </ligand>
</feature>
<accession>A0A7J6N001</accession>
<comment type="subcellular location">
    <subcellularLocation>
        <location evidence="8">Cytoplasm</location>
    </subcellularLocation>
    <subcellularLocation>
        <location evidence="1 9">Nucleus</location>
        <location evidence="1 9">Nucleolus</location>
    </subcellularLocation>
</comment>
<evidence type="ECO:0000313" key="11">
    <source>
        <dbReference type="EMBL" id="KAF4676937.1"/>
    </source>
</evidence>
<dbReference type="GO" id="GO:0005730">
    <property type="term" value="C:nucleolus"/>
    <property type="evidence" value="ECO:0007669"/>
    <property type="project" value="UniProtKB-SubCell"/>
</dbReference>